<organism evidence="1 2">
    <name type="scientific">Eumeta variegata</name>
    <name type="common">Bagworm moth</name>
    <name type="synonym">Eumeta japonica</name>
    <dbReference type="NCBI Taxonomy" id="151549"/>
    <lineage>
        <taxon>Eukaryota</taxon>
        <taxon>Metazoa</taxon>
        <taxon>Ecdysozoa</taxon>
        <taxon>Arthropoda</taxon>
        <taxon>Hexapoda</taxon>
        <taxon>Insecta</taxon>
        <taxon>Pterygota</taxon>
        <taxon>Neoptera</taxon>
        <taxon>Endopterygota</taxon>
        <taxon>Lepidoptera</taxon>
        <taxon>Glossata</taxon>
        <taxon>Ditrysia</taxon>
        <taxon>Tineoidea</taxon>
        <taxon>Psychidae</taxon>
        <taxon>Oiketicinae</taxon>
        <taxon>Eumeta</taxon>
    </lineage>
</organism>
<sequence>MRLISSRTSRQSHPPGFVVKEQIQCQLCVLHVAAKVTQPAVRPARARESEWGKSASHGAAPALIVFPTTLTLPGPRGLCVSAPLPIICIGSAVTDPA</sequence>
<evidence type="ECO:0000313" key="1">
    <source>
        <dbReference type="EMBL" id="GBP85281.1"/>
    </source>
</evidence>
<dbReference type="Proteomes" id="UP000299102">
    <property type="component" value="Unassembled WGS sequence"/>
</dbReference>
<keyword evidence="2" id="KW-1185">Reference proteome</keyword>
<dbReference type="AlphaFoldDB" id="A0A4C1Z922"/>
<gene>
    <name evidence="1" type="ORF">EVAR_64950_1</name>
</gene>
<reference evidence="1 2" key="1">
    <citation type="journal article" date="2019" name="Commun. Biol.">
        <title>The bagworm genome reveals a unique fibroin gene that provides high tensile strength.</title>
        <authorList>
            <person name="Kono N."/>
            <person name="Nakamura H."/>
            <person name="Ohtoshi R."/>
            <person name="Tomita M."/>
            <person name="Numata K."/>
            <person name="Arakawa K."/>
        </authorList>
    </citation>
    <scope>NUCLEOTIDE SEQUENCE [LARGE SCALE GENOMIC DNA]</scope>
</reference>
<proteinExistence type="predicted"/>
<evidence type="ECO:0000313" key="2">
    <source>
        <dbReference type="Proteomes" id="UP000299102"/>
    </source>
</evidence>
<name>A0A4C1Z922_EUMVA</name>
<comment type="caution">
    <text evidence="1">The sequence shown here is derived from an EMBL/GenBank/DDBJ whole genome shotgun (WGS) entry which is preliminary data.</text>
</comment>
<protein>
    <submittedName>
        <fullName evidence="1">Uncharacterized protein</fullName>
    </submittedName>
</protein>
<accession>A0A4C1Z922</accession>
<dbReference type="EMBL" id="BGZK01001726">
    <property type="protein sequence ID" value="GBP85281.1"/>
    <property type="molecule type" value="Genomic_DNA"/>
</dbReference>